<dbReference type="InterPro" id="IPR036388">
    <property type="entry name" value="WH-like_DNA-bd_sf"/>
</dbReference>
<dbReference type="InterPro" id="IPR014036">
    <property type="entry name" value="DeoR-like_C"/>
</dbReference>
<evidence type="ECO:0000256" key="3">
    <source>
        <dbReference type="ARBA" id="ARBA00023125"/>
    </source>
</evidence>
<dbReference type="SMART" id="SM00420">
    <property type="entry name" value="HTH_DEOR"/>
    <property type="match status" value="1"/>
</dbReference>
<organism evidence="6 7">
    <name type="scientific">Staphylococcus equorum</name>
    <dbReference type="NCBI Taxonomy" id="246432"/>
    <lineage>
        <taxon>Bacteria</taxon>
        <taxon>Bacillati</taxon>
        <taxon>Bacillota</taxon>
        <taxon>Bacilli</taxon>
        <taxon>Bacillales</taxon>
        <taxon>Staphylococcaceae</taxon>
        <taxon>Staphylococcus</taxon>
    </lineage>
</organism>
<accession>A0AAP7IB83</accession>
<keyword evidence="1" id="KW-0423">Lactose metabolism</keyword>
<dbReference type="InterPro" id="IPR050313">
    <property type="entry name" value="Carb_Metab_HTH_regulators"/>
</dbReference>
<dbReference type="GO" id="GO:0003677">
    <property type="term" value="F:DNA binding"/>
    <property type="evidence" value="ECO:0007669"/>
    <property type="project" value="UniProtKB-KW"/>
</dbReference>
<dbReference type="RefSeq" id="WP_176721762.1">
    <property type="nucleotide sequence ID" value="NZ_JARGCH010000012.1"/>
</dbReference>
<comment type="caution">
    <text evidence="6">The sequence shown here is derived from an EMBL/GenBank/DDBJ whole genome shotgun (WGS) entry which is preliminary data.</text>
</comment>
<evidence type="ECO:0000256" key="1">
    <source>
        <dbReference type="ARBA" id="ARBA00022736"/>
    </source>
</evidence>
<reference evidence="7" key="1">
    <citation type="submission" date="2015-11" db="EMBL/GenBank/DDBJ databases">
        <title>Genomic diversity of Staphylococcus saprophyticus strains from urinary tract infections, animal surfaces, and fermented foods.</title>
        <authorList>
            <person name="Wolfe B.E."/>
        </authorList>
    </citation>
    <scope>NUCLEOTIDE SEQUENCE [LARGE SCALE GENOMIC DNA]</scope>
    <source>
        <strain evidence="7">738_7</strain>
    </source>
</reference>
<evidence type="ECO:0000313" key="7">
    <source>
        <dbReference type="Proteomes" id="UP000095464"/>
    </source>
</evidence>
<dbReference type="InterPro" id="IPR037171">
    <property type="entry name" value="NagB/RpiA_transferase-like"/>
</dbReference>
<name>A0AAP7IB83_9STAP</name>
<proteinExistence type="predicted"/>
<evidence type="ECO:0000313" key="6">
    <source>
        <dbReference type="EMBL" id="OEK50890.1"/>
    </source>
</evidence>
<keyword evidence="4" id="KW-0804">Transcription</keyword>
<protein>
    <recommendedName>
        <fullName evidence="5">HTH deoR-type domain-containing protein</fullName>
    </recommendedName>
</protein>
<dbReference type="SMART" id="SM01134">
    <property type="entry name" value="DeoRC"/>
    <property type="match status" value="1"/>
</dbReference>
<dbReference type="InterPro" id="IPR001034">
    <property type="entry name" value="DeoR_HTH"/>
</dbReference>
<dbReference type="Gene3D" id="1.10.10.10">
    <property type="entry name" value="Winged helix-like DNA-binding domain superfamily/Winged helix DNA-binding domain"/>
    <property type="match status" value="1"/>
</dbReference>
<dbReference type="Pfam" id="PF00455">
    <property type="entry name" value="DeoRC"/>
    <property type="match status" value="1"/>
</dbReference>
<gene>
    <name evidence="6" type="ORF">ASS94_14685</name>
</gene>
<dbReference type="PROSITE" id="PS51000">
    <property type="entry name" value="HTH_DEOR_2"/>
    <property type="match status" value="1"/>
</dbReference>
<evidence type="ECO:0000256" key="2">
    <source>
        <dbReference type="ARBA" id="ARBA00023015"/>
    </source>
</evidence>
<dbReference type="PANTHER" id="PTHR30363">
    <property type="entry name" value="HTH-TYPE TRANSCRIPTIONAL REGULATOR SRLR-RELATED"/>
    <property type="match status" value="1"/>
</dbReference>
<evidence type="ECO:0000256" key="4">
    <source>
        <dbReference type="ARBA" id="ARBA00023163"/>
    </source>
</evidence>
<feature type="domain" description="HTH deoR-type" evidence="5">
    <location>
        <begin position="3"/>
        <end position="58"/>
    </location>
</feature>
<dbReference type="Gene3D" id="3.40.50.1360">
    <property type="match status" value="1"/>
</dbReference>
<dbReference type="EMBL" id="LNPX01000074">
    <property type="protein sequence ID" value="OEK50890.1"/>
    <property type="molecule type" value="Genomic_DNA"/>
</dbReference>
<sequence length="261" mass="29768">MIRHERQNKILKMLREKRTVKITSLSEYFDVTRETIRKDLYDLEEEGLVEKIHGGAVLSKANYETAYSNRKTENHIEKQNIAKMAAQLIENGDTLYIDYGTTSSYFISEILNKKSLTIVTASIPLASELVDYTDFEVILLGGVVRKNEKSISGPIAEEIIENLHVDFGLYSGSGIDIKKGLTNFHMGESKVSKMMMQHCKRKILMVDYSKFHNTAMNKIADVSAFDYLITDDKTESEIIKELEDIVKKVIIVTAKEDKELE</sequence>
<dbReference type="SUPFAM" id="SSF46785">
    <property type="entry name" value="Winged helix' DNA-binding domain"/>
    <property type="match status" value="1"/>
</dbReference>
<dbReference type="PROSITE" id="PS00894">
    <property type="entry name" value="HTH_DEOR_1"/>
    <property type="match status" value="1"/>
</dbReference>
<dbReference type="AlphaFoldDB" id="A0AAP7IB83"/>
<dbReference type="Pfam" id="PF08220">
    <property type="entry name" value="HTH_DeoR"/>
    <property type="match status" value="1"/>
</dbReference>
<dbReference type="SUPFAM" id="SSF100950">
    <property type="entry name" value="NagB/RpiA/CoA transferase-like"/>
    <property type="match status" value="1"/>
</dbReference>
<evidence type="ECO:0000259" key="5">
    <source>
        <dbReference type="PROSITE" id="PS51000"/>
    </source>
</evidence>
<keyword evidence="2" id="KW-0805">Transcription regulation</keyword>
<dbReference type="InterPro" id="IPR018356">
    <property type="entry name" value="Tscrpt_reg_HTH_DeoR_CS"/>
</dbReference>
<dbReference type="GO" id="GO:0005988">
    <property type="term" value="P:lactose metabolic process"/>
    <property type="evidence" value="ECO:0007669"/>
    <property type="project" value="UniProtKB-KW"/>
</dbReference>
<dbReference type="GO" id="GO:0003700">
    <property type="term" value="F:DNA-binding transcription factor activity"/>
    <property type="evidence" value="ECO:0007669"/>
    <property type="project" value="InterPro"/>
</dbReference>
<dbReference type="PANTHER" id="PTHR30363:SF44">
    <property type="entry name" value="AGA OPERON TRANSCRIPTIONAL REPRESSOR-RELATED"/>
    <property type="match status" value="1"/>
</dbReference>
<keyword evidence="3" id="KW-0238">DNA-binding</keyword>
<dbReference type="Proteomes" id="UP000095464">
    <property type="component" value="Unassembled WGS sequence"/>
</dbReference>
<dbReference type="InterPro" id="IPR036390">
    <property type="entry name" value="WH_DNA-bd_sf"/>
</dbReference>
<dbReference type="PRINTS" id="PR00037">
    <property type="entry name" value="HTHLACR"/>
</dbReference>